<dbReference type="Gene3D" id="3.40.630.30">
    <property type="match status" value="1"/>
</dbReference>
<accession>A0ABT4Y9F7</accession>
<dbReference type="InterPro" id="IPR000182">
    <property type="entry name" value="GNAT_dom"/>
</dbReference>
<name>A0ABT4Y9F7_METRE</name>
<dbReference type="InterPro" id="IPR016181">
    <property type="entry name" value="Acyl_CoA_acyltransferase"/>
</dbReference>
<dbReference type="SUPFAM" id="SSF55729">
    <property type="entry name" value="Acyl-CoA N-acyltransferases (Nat)"/>
    <property type="match status" value="1"/>
</dbReference>
<protein>
    <submittedName>
        <fullName evidence="2">GNAT family N-acetyltransferase</fullName>
    </submittedName>
</protein>
<dbReference type="RefSeq" id="WP_271471806.1">
    <property type="nucleotide sequence ID" value="NZ_JANEWF010000029.1"/>
</dbReference>
<dbReference type="PROSITE" id="PS51186">
    <property type="entry name" value="GNAT"/>
    <property type="match status" value="1"/>
</dbReference>
<evidence type="ECO:0000259" key="1">
    <source>
        <dbReference type="PROSITE" id="PS51186"/>
    </source>
</evidence>
<feature type="domain" description="N-acetyltransferase" evidence="1">
    <location>
        <begin position="4"/>
        <end position="158"/>
    </location>
</feature>
<reference evidence="2 3" key="1">
    <citation type="submission" date="2022-07" db="EMBL/GenBank/DDBJ databases">
        <title>Genome Analysis of Selected Gammaproteobacteria from Nigerian Food snails.</title>
        <authorList>
            <person name="Okafor A.C."/>
        </authorList>
    </citation>
    <scope>NUCLEOTIDE SEQUENCE [LARGE SCALE GENOMIC DNA]</scope>
    <source>
        <strain evidence="2 3">Awg 2</strain>
    </source>
</reference>
<comment type="caution">
    <text evidence="2">The sequence shown here is derived from an EMBL/GenBank/DDBJ whole genome shotgun (WGS) entry which is preliminary data.</text>
</comment>
<evidence type="ECO:0000313" key="3">
    <source>
        <dbReference type="Proteomes" id="UP001211689"/>
    </source>
</evidence>
<proteinExistence type="predicted"/>
<dbReference type="EMBL" id="JANEWF010000029">
    <property type="protein sequence ID" value="MDA8485512.1"/>
    <property type="molecule type" value="Genomic_DNA"/>
</dbReference>
<sequence length="176" mass="19435">MNPILLRDATPADLPAIQTIYAPHVLHGSASFEMEVPDLNELGVRLARVREARLPYLVAELDGEVVGYGYAAPYRPRPAYRFTAEDSVYVRDGLEGRGIGRLLLERLIQRCEQQGYRQMIAMVGDSGNLASVGLHEHLGFRRVGVLENVGFKHGRWLDCVILQRALGEGAGTLPGQ</sequence>
<gene>
    <name evidence="2" type="ORF">NNO07_20790</name>
</gene>
<dbReference type="CDD" id="cd04301">
    <property type="entry name" value="NAT_SF"/>
    <property type="match status" value="1"/>
</dbReference>
<organism evidence="2 3">
    <name type="scientific">Metapseudomonas resinovorans</name>
    <name type="common">Pseudomonas resinovorans</name>
    <dbReference type="NCBI Taxonomy" id="53412"/>
    <lineage>
        <taxon>Bacteria</taxon>
        <taxon>Pseudomonadati</taxon>
        <taxon>Pseudomonadota</taxon>
        <taxon>Gammaproteobacteria</taxon>
        <taxon>Pseudomonadales</taxon>
        <taxon>Pseudomonadaceae</taxon>
        <taxon>Metapseudomonas</taxon>
    </lineage>
</organism>
<dbReference type="PANTHER" id="PTHR43072:SF8">
    <property type="entry name" value="ACYLTRANSFERASE FABY-RELATED"/>
    <property type="match status" value="1"/>
</dbReference>
<dbReference type="Proteomes" id="UP001211689">
    <property type="component" value="Unassembled WGS sequence"/>
</dbReference>
<dbReference type="PANTHER" id="PTHR43072">
    <property type="entry name" value="N-ACETYLTRANSFERASE"/>
    <property type="match status" value="1"/>
</dbReference>
<dbReference type="Pfam" id="PF13420">
    <property type="entry name" value="Acetyltransf_4"/>
    <property type="match status" value="1"/>
</dbReference>
<keyword evidence="3" id="KW-1185">Reference proteome</keyword>
<evidence type="ECO:0000313" key="2">
    <source>
        <dbReference type="EMBL" id="MDA8485512.1"/>
    </source>
</evidence>